<feature type="non-terminal residue" evidence="1">
    <location>
        <position position="68"/>
    </location>
</feature>
<dbReference type="EMBL" id="LAZR01005039">
    <property type="protein sequence ID" value="KKN03387.1"/>
    <property type="molecule type" value="Genomic_DNA"/>
</dbReference>
<protein>
    <submittedName>
        <fullName evidence="1">Uncharacterized protein</fullName>
    </submittedName>
</protein>
<sequence>MTEWVLIIWIVNCTFGGCVKAPLDVSAVYQTEDECTIALGKWVYRHGRYRGGDCFERPALVLDRQEQK</sequence>
<reference evidence="1" key="1">
    <citation type="journal article" date="2015" name="Nature">
        <title>Complex archaea that bridge the gap between prokaryotes and eukaryotes.</title>
        <authorList>
            <person name="Spang A."/>
            <person name="Saw J.H."/>
            <person name="Jorgensen S.L."/>
            <person name="Zaremba-Niedzwiedzka K."/>
            <person name="Martijn J."/>
            <person name="Lind A.E."/>
            <person name="van Eijk R."/>
            <person name="Schleper C."/>
            <person name="Guy L."/>
            <person name="Ettema T.J."/>
        </authorList>
    </citation>
    <scope>NUCLEOTIDE SEQUENCE</scope>
</reference>
<name>A0A0F9MVG5_9ZZZZ</name>
<proteinExistence type="predicted"/>
<gene>
    <name evidence="1" type="ORF">LCGC14_1108350</name>
</gene>
<dbReference type="AlphaFoldDB" id="A0A0F9MVG5"/>
<evidence type="ECO:0000313" key="1">
    <source>
        <dbReference type="EMBL" id="KKN03387.1"/>
    </source>
</evidence>
<accession>A0A0F9MVG5</accession>
<organism evidence="1">
    <name type="scientific">marine sediment metagenome</name>
    <dbReference type="NCBI Taxonomy" id="412755"/>
    <lineage>
        <taxon>unclassified sequences</taxon>
        <taxon>metagenomes</taxon>
        <taxon>ecological metagenomes</taxon>
    </lineage>
</organism>
<comment type="caution">
    <text evidence="1">The sequence shown here is derived from an EMBL/GenBank/DDBJ whole genome shotgun (WGS) entry which is preliminary data.</text>
</comment>